<dbReference type="Pfam" id="PF00583">
    <property type="entry name" value="Acetyltransf_1"/>
    <property type="match status" value="1"/>
</dbReference>
<dbReference type="Proteomes" id="UP001228044">
    <property type="component" value="Unassembled WGS sequence"/>
</dbReference>
<gene>
    <name evidence="2" type="ORF">QWJ38_11565</name>
</gene>
<dbReference type="EMBL" id="JAUHHC010000003">
    <property type="protein sequence ID" value="MDN3920918.1"/>
    <property type="molecule type" value="Genomic_DNA"/>
</dbReference>
<accession>A0ABT8DS73</accession>
<comment type="caution">
    <text evidence="2">The sequence shown here is derived from an EMBL/GenBank/DDBJ whole genome shotgun (WGS) entry which is preliminary data.</text>
</comment>
<protein>
    <submittedName>
        <fullName evidence="2">GNAT family N-acetyltransferase</fullName>
    </submittedName>
</protein>
<evidence type="ECO:0000313" key="3">
    <source>
        <dbReference type="Proteomes" id="UP001228044"/>
    </source>
</evidence>
<organism evidence="2 3">
    <name type="scientific">Roseateles violae</name>
    <dbReference type="NCBI Taxonomy" id="3058042"/>
    <lineage>
        <taxon>Bacteria</taxon>
        <taxon>Pseudomonadati</taxon>
        <taxon>Pseudomonadota</taxon>
        <taxon>Betaproteobacteria</taxon>
        <taxon>Burkholderiales</taxon>
        <taxon>Sphaerotilaceae</taxon>
        <taxon>Roseateles</taxon>
    </lineage>
</organism>
<proteinExistence type="predicted"/>
<dbReference type="PROSITE" id="PS51186">
    <property type="entry name" value="GNAT"/>
    <property type="match status" value="1"/>
</dbReference>
<feature type="domain" description="N-acetyltransferase" evidence="1">
    <location>
        <begin position="2"/>
        <end position="166"/>
    </location>
</feature>
<evidence type="ECO:0000313" key="2">
    <source>
        <dbReference type="EMBL" id="MDN3920918.1"/>
    </source>
</evidence>
<keyword evidence="3" id="KW-1185">Reference proteome</keyword>
<dbReference type="Gene3D" id="3.40.630.30">
    <property type="match status" value="1"/>
</dbReference>
<dbReference type="InterPro" id="IPR016181">
    <property type="entry name" value="Acyl_CoA_acyltransferase"/>
</dbReference>
<dbReference type="RefSeq" id="WP_290359237.1">
    <property type="nucleotide sequence ID" value="NZ_JAUHHC010000003.1"/>
</dbReference>
<evidence type="ECO:0000259" key="1">
    <source>
        <dbReference type="PROSITE" id="PS51186"/>
    </source>
</evidence>
<reference evidence="2 3" key="1">
    <citation type="submission" date="2023-06" db="EMBL/GenBank/DDBJ databases">
        <title>Pelomonas sp. PFR6 16S ribosomal RNA gene Genome sequencing and assembly.</title>
        <authorList>
            <person name="Woo H."/>
        </authorList>
    </citation>
    <scope>NUCLEOTIDE SEQUENCE [LARGE SCALE GENOMIC DNA]</scope>
    <source>
        <strain evidence="2 3">PFR6</strain>
    </source>
</reference>
<name>A0ABT8DS73_9BURK</name>
<dbReference type="InterPro" id="IPR000182">
    <property type="entry name" value="GNAT_dom"/>
</dbReference>
<sequence length="166" mass="18614">MAELRAAVEADLPRIAALARWVWLDSYAGPGVSDSFARYVDAAFDPRTLRQALPGGMWVIEEGGFLLAWAQADAGAPCPVERDEALVELVRLYVAPPQCGQGHGKRLLDHVRAAHPRRSLWLTPWEGNAGALRFYRREGAELWGETWFELEGQRHRNEVLGWSPLQ</sequence>
<dbReference type="SUPFAM" id="SSF55729">
    <property type="entry name" value="Acyl-CoA N-acyltransferases (Nat)"/>
    <property type="match status" value="1"/>
</dbReference>